<keyword evidence="3" id="KW-1185">Reference proteome</keyword>
<dbReference type="Proteomes" id="UP001202831">
    <property type="component" value="Unassembled WGS sequence"/>
</dbReference>
<evidence type="ECO:0000313" key="3">
    <source>
        <dbReference type="Proteomes" id="UP001202831"/>
    </source>
</evidence>
<feature type="transmembrane region" description="Helical" evidence="1">
    <location>
        <begin position="84"/>
        <end position="104"/>
    </location>
</feature>
<reference evidence="2 3" key="1">
    <citation type="submission" date="2022-01" db="EMBL/GenBank/DDBJ databases">
        <title>Whole genome-based taxonomy of the Shewanellaceae.</title>
        <authorList>
            <person name="Martin-Rodriguez A.J."/>
        </authorList>
    </citation>
    <scope>NUCLEOTIDE SEQUENCE [LARGE SCALE GENOMIC DNA]</scope>
    <source>
        <strain evidence="2 3">DSM 21332</strain>
    </source>
</reference>
<keyword evidence="1" id="KW-0472">Membrane</keyword>
<evidence type="ECO:0000256" key="1">
    <source>
        <dbReference type="SAM" id="Phobius"/>
    </source>
</evidence>
<sequence length="186" mass="21072">MPTQRTLEAQRLEFAQRPLIATPIAGLIAWSVVAISALFLDSYSVSIVLFIATGMIVYLGMFISKFTGEDFLSKDKPKNTFDSLFFYTVGMSFLVYAIAIPFYLIDITSLPLTVGVLTGLMWLPISWIIQHWIGVVHGVLRTLCVLVAWYLFPDSRFLAVSVVIVLLYLFAIAVLYHRWRQLQVQT</sequence>
<feature type="transmembrane region" description="Helical" evidence="1">
    <location>
        <begin position="20"/>
        <end position="39"/>
    </location>
</feature>
<dbReference type="InterPro" id="IPR053824">
    <property type="entry name" value="DUF7010"/>
</dbReference>
<feature type="transmembrane region" description="Helical" evidence="1">
    <location>
        <begin position="158"/>
        <end position="176"/>
    </location>
</feature>
<protein>
    <recommendedName>
        <fullName evidence="4">DUF308 domain-containing protein</fullName>
    </recommendedName>
</protein>
<accession>A0ABT0N7Q4</accession>
<name>A0ABT0N7Q4_9GAMM</name>
<comment type="caution">
    <text evidence="2">The sequence shown here is derived from an EMBL/GenBank/DDBJ whole genome shotgun (WGS) entry which is preliminary data.</text>
</comment>
<gene>
    <name evidence="2" type="ORF">L2725_10115</name>
</gene>
<feature type="transmembrane region" description="Helical" evidence="1">
    <location>
        <begin position="45"/>
        <end position="63"/>
    </location>
</feature>
<evidence type="ECO:0000313" key="2">
    <source>
        <dbReference type="EMBL" id="MCL2914125.1"/>
    </source>
</evidence>
<dbReference type="Pfam" id="PF22765">
    <property type="entry name" value="DUF7010"/>
    <property type="match status" value="1"/>
</dbReference>
<dbReference type="EMBL" id="JAKIKT010000003">
    <property type="protein sequence ID" value="MCL2914125.1"/>
    <property type="molecule type" value="Genomic_DNA"/>
</dbReference>
<evidence type="ECO:0008006" key="4">
    <source>
        <dbReference type="Google" id="ProtNLM"/>
    </source>
</evidence>
<proteinExistence type="predicted"/>
<keyword evidence="1" id="KW-1133">Transmembrane helix</keyword>
<keyword evidence="1" id="KW-0812">Transmembrane</keyword>
<organism evidence="2 3">
    <name type="scientific">Shewanella corallii</name>
    <dbReference type="NCBI Taxonomy" id="560080"/>
    <lineage>
        <taxon>Bacteria</taxon>
        <taxon>Pseudomonadati</taxon>
        <taxon>Pseudomonadota</taxon>
        <taxon>Gammaproteobacteria</taxon>
        <taxon>Alteromonadales</taxon>
        <taxon>Shewanellaceae</taxon>
        <taxon>Shewanella</taxon>
    </lineage>
</organism>
<dbReference type="RefSeq" id="WP_249248846.1">
    <property type="nucleotide sequence ID" value="NZ_JAKIKT010000003.1"/>
</dbReference>
<feature type="transmembrane region" description="Helical" evidence="1">
    <location>
        <begin position="110"/>
        <end position="128"/>
    </location>
</feature>